<dbReference type="VEuPathDB" id="CryptoDB:Cvel_3945"/>
<reference evidence="1" key="1">
    <citation type="submission" date="2014-11" db="EMBL/GenBank/DDBJ databases">
        <authorList>
            <person name="Otto D Thomas"/>
            <person name="Naeem Raeece"/>
        </authorList>
    </citation>
    <scope>NUCLEOTIDE SEQUENCE</scope>
</reference>
<dbReference type="NCBIfam" id="TIGR01460">
    <property type="entry name" value="HAD-SF-IIA"/>
    <property type="match status" value="1"/>
</dbReference>
<gene>
    <name evidence="1" type="ORF">Cvel_3945</name>
</gene>
<dbReference type="SUPFAM" id="SSF56784">
    <property type="entry name" value="HAD-like"/>
    <property type="match status" value="1"/>
</dbReference>
<organism evidence="1">
    <name type="scientific">Chromera velia CCMP2878</name>
    <dbReference type="NCBI Taxonomy" id="1169474"/>
    <lineage>
        <taxon>Eukaryota</taxon>
        <taxon>Sar</taxon>
        <taxon>Alveolata</taxon>
        <taxon>Colpodellida</taxon>
        <taxon>Chromeraceae</taxon>
        <taxon>Chromera</taxon>
    </lineage>
</organism>
<dbReference type="PANTHER" id="PTHR19288:SF46">
    <property type="entry name" value="HALOACID DEHALOGENASE-LIKE HYDROLASE DOMAIN-CONTAINING PROTEIN 2"/>
    <property type="match status" value="1"/>
</dbReference>
<sequence length="286" mass="30855">MCGGTLETLKALKRLQEHCKVVIFVTNTTSESRSALLEKVQSLGLSVSEDCIFSSLSAAADLVRTRKRRPFLLLKDAAKEEFPDLIQTEKIPLDSPLPTEGDRLDTVVVGLAPQYFSEEFQTAALRILLKEDAQLIAVHKGRTYQAKDGLHIGPGALVSGLEFSTGKKAEVVGKPSRAFFDAAILRAEAVMKQRFGDSDEREGGGPESSLAVDRKRVVMIGDDARDDVKGAIAAGLNGLLVRTGKYREGEEKRAGLLNENGQPLTGFLGTAENFSAAVDCLLLGHT</sequence>
<dbReference type="PANTHER" id="PTHR19288">
    <property type="entry name" value="4-NITROPHENYLPHOSPHATASE-RELATED"/>
    <property type="match status" value="1"/>
</dbReference>
<dbReference type="Pfam" id="PF13242">
    <property type="entry name" value="Hydrolase_like"/>
    <property type="match status" value="1"/>
</dbReference>
<dbReference type="Gene3D" id="3.40.50.1000">
    <property type="entry name" value="HAD superfamily/HAD-like"/>
    <property type="match status" value="2"/>
</dbReference>
<dbReference type="InterPro" id="IPR023214">
    <property type="entry name" value="HAD_sf"/>
</dbReference>
<dbReference type="GO" id="GO:0016791">
    <property type="term" value="F:phosphatase activity"/>
    <property type="evidence" value="ECO:0007669"/>
    <property type="project" value="TreeGrafter"/>
</dbReference>
<dbReference type="GO" id="GO:0005737">
    <property type="term" value="C:cytoplasm"/>
    <property type="evidence" value="ECO:0007669"/>
    <property type="project" value="TreeGrafter"/>
</dbReference>
<dbReference type="InterPro" id="IPR006357">
    <property type="entry name" value="HAD-SF_hydro_IIA"/>
</dbReference>
<name>A0A0G4FYV7_9ALVE</name>
<accession>A0A0G4FYV7</accession>
<dbReference type="EMBL" id="CDMZ01000750">
    <property type="protein sequence ID" value="CEM20768.1"/>
    <property type="molecule type" value="Genomic_DNA"/>
</dbReference>
<protein>
    <submittedName>
        <fullName evidence="1">Uncharacterized protein</fullName>
    </submittedName>
</protein>
<dbReference type="AlphaFoldDB" id="A0A0G4FYV7"/>
<dbReference type="PhylomeDB" id="A0A0G4FYV7"/>
<dbReference type="InterPro" id="IPR036412">
    <property type="entry name" value="HAD-like_sf"/>
</dbReference>
<dbReference type="Pfam" id="PF13344">
    <property type="entry name" value="Hydrolase_6"/>
    <property type="match status" value="1"/>
</dbReference>
<evidence type="ECO:0000313" key="1">
    <source>
        <dbReference type="EMBL" id="CEM20768.1"/>
    </source>
</evidence>
<proteinExistence type="predicted"/>